<gene>
    <name evidence="1" type="ORF">XELAEV_18035602mg</name>
</gene>
<dbReference type="AlphaFoldDB" id="A0A974CH33"/>
<evidence type="ECO:0000313" key="2">
    <source>
        <dbReference type="Proteomes" id="UP000694892"/>
    </source>
</evidence>
<reference evidence="2" key="1">
    <citation type="journal article" date="2016" name="Nature">
        <title>Genome evolution in the allotetraploid frog Xenopus laevis.</title>
        <authorList>
            <person name="Session A.M."/>
            <person name="Uno Y."/>
            <person name="Kwon T."/>
            <person name="Chapman J.A."/>
            <person name="Toyoda A."/>
            <person name="Takahashi S."/>
            <person name="Fukui A."/>
            <person name="Hikosaka A."/>
            <person name="Suzuki A."/>
            <person name="Kondo M."/>
            <person name="van Heeringen S.J."/>
            <person name="Quigley I."/>
            <person name="Heinz S."/>
            <person name="Ogino H."/>
            <person name="Ochi H."/>
            <person name="Hellsten U."/>
            <person name="Lyons J.B."/>
            <person name="Simakov O."/>
            <person name="Putnam N."/>
            <person name="Stites J."/>
            <person name="Kuroki Y."/>
            <person name="Tanaka T."/>
            <person name="Michiue T."/>
            <person name="Watanabe M."/>
            <person name="Bogdanovic O."/>
            <person name="Lister R."/>
            <person name="Georgiou G."/>
            <person name="Paranjpe S.S."/>
            <person name="van Kruijsbergen I."/>
            <person name="Shu S."/>
            <person name="Carlson J."/>
            <person name="Kinoshita T."/>
            <person name="Ohta Y."/>
            <person name="Mawaribuchi S."/>
            <person name="Jenkins J."/>
            <person name="Grimwood J."/>
            <person name="Schmutz J."/>
            <person name="Mitros T."/>
            <person name="Mozaffari S.V."/>
            <person name="Suzuki Y."/>
            <person name="Haramoto Y."/>
            <person name="Yamamoto T.S."/>
            <person name="Takagi C."/>
            <person name="Heald R."/>
            <person name="Miller K."/>
            <person name="Haudenschild C."/>
            <person name="Kitzman J."/>
            <person name="Nakayama T."/>
            <person name="Izutsu Y."/>
            <person name="Robert J."/>
            <person name="Fortriede J."/>
            <person name="Burns K."/>
            <person name="Lotay V."/>
            <person name="Karimi K."/>
            <person name="Yasuoka Y."/>
            <person name="Dichmann D.S."/>
            <person name="Flajnik M.F."/>
            <person name="Houston D.W."/>
            <person name="Shendure J."/>
            <person name="DuPasquier L."/>
            <person name="Vize P.D."/>
            <person name="Zorn A.M."/>
            <person name="Ito M."/>
            <person name="Marcotte E.M."/>
            <person name="Wallingford J.B."/>
            <person name="Ito Y."/>
            <person name="Asashima M."/>
            <person name="Ueno N."/>
            <person name="Matsuda Y."/>
            <person name="Veenstra G.J."/>
            <person name="Fujiyama A."/>
            <person name="Harland R.M."/>
            <person name="Taira M."/>
            <person name="Rokhsar D.S."/>
        </authorList>
    </citation>
    <scope>NUCLEOTIDE SEQUENCE [LARGE SCALE GENOMIC DNA]</scope>
    <source>
        <strain evidence="2">J</strain>
    </source>
</reference>
<name>A0A974CH33_XENLA</name>
<proteinExistence type="predicted"/>
<dbReference type="EMBL" id="CM004478">
    <property type="protein sequence ID" value="OCT72621.1"/>
    <property type="molecule type" value="Genomic_DNA"/>
</dbReference>
<evidence type="ECO:0000313" key="1">
    <source>
        <dbReference type="EMBL" id="OCT72621.1"/>
    </source>
</evidence>
<sequence>MFYILYKLYQTCFQKVEQKVFRVLQSGYHHFLVQCLLEVHSYTVTIAIRIETQLFSECSSIYHSCGCRILTTIQDFARHFLNKTLQKICFDILKAAQ</sequence>
<accession>A0A974CH33</accession>
<organism evidence="1 2">
    <name type="scientific">Xenopus laevis</name>
    <name type="common">African clawed frog</name>
    <dbReference type="NCBI Taxonomy" id="8355"/>
    <lineage>
        <taxon>Eukaryota</taxon>
        <taxon>Metazoa</taxon>
        <taxon>Chordata</taxon>
        <taxon>Craniata</taxon>
        <taxon>Vertebrata</taxon>
        <taxon>Euteleostomi</taxon>
        <taxon>Amphibia</taxon>
        <taxon>Batrachia</taxon>
        <taxon>Anura</taxon>
        <taxon>Pipoidea</taxon>
        <taxon>Pipidae</taxon>
        <taxon>Xenopodinae</taxon>
        <taxon>Xenopus</taxon>
        <taxon>Xenopus</taxon>
    </lineage>
</organism>
<dbReference type="Proteomes" id="UP000694892">
    <property type="component" value="Chromosome 7L"/>
</dbReference>
<protein>
    <submittedName>
        <fullName evidence="1">Uncharacterized protein</fullName>
    </submittedName>
</protein>